<accession>A0AAN1NN03</accession>
<dbReference type="SUPFAM" id="SSF103481">
    <property type="entry name" value="Multidrug resistance efflux transporter EmrE"/>
    <property type="match status" value="2"/>
</dbReference>
<feature type="transmembrane region" description="Helical" evidence="6">
    <location>
        <begin position="33"/>
        <end position="51"/>
    </location>
</feature>
<feature type="transmembrane region" description="Helical" evidence="6">
    <location>
        <begin position="86"/>
        <end position="109"/>
    </location>
</feature>
<evidence type="ECO:0000256" key="3">
    <source>
        <dbReference type="ARBA" id="ARBA00022692"/>
    </source>
</evidence>
<feature type="transmembrane region" description="Helical" evidence="6">
    <location>
        <begin position="141"/>
        <end position="161"/>
    </location>
</feature>
<dbReference type="Pfam" id="PF00892">
    <property type="entry name" value="EamA"/>
    <property type="match status" value="2"/>
</dbReference>
<name>A0AAN1NN03_9GAMM</name>
<dbReference type="PANTHER" id="PTHR32322">
    <property type="entry name" value="INNER MEMBRANE TRANSPORTER"/>
    <property type="match status" value="1"/>
</dbReference>
<feature type="transmembrane region" description="Helical" evidence="6">
    <location>
        <begin position="7"/>
        <end position="27"/>
    </location>
</feature>
<feature type="transmembrane region" description="Helical" evidence="6">
    <location>
        <begin position="210"/>
        <end position="234"/>
    </location>
</feature>
<dbReference type="InterPro" id="IPR000620">
    <property type="entry name" value="EamA_dom"/>
</dbReference>
<feature type="domain" description="EamA" evidence="7">
    <location>
        <begin position="6"/>
        <end position="131"/>
    </location>
</feature>
<dbReference type="InterPro" id="IPR037185">
    <property type="entry name" value="EmrE-like"/>
</dbReference>
<feature type="transmembrane region" description="Helical" evidence="6">
    <location>
        <begin position="173"/>
        <end position="198"/>
    </location>
</feature>
<dbReference type="InterPro" id="IPR050638">
    <property type="entry name" value="AA-Vitamin_Transporters"/>
</dbReference>
<sequence>MSVKDMLLALCVVVAWGVNFVVIKLGLQGMPPFLLAGLRFALVAFPAIFFVRRPPIPLRWLVVYGMTISFGQFAFLFLAIKLGMPAGLASLVLQAQAFFTLLLGALLLAEKLRWNHIVGIIIATLGMFMLATAGMEGQTSAGITLTTMMLTLSAALSWGLGNITNKIIMRNRSVPIMSLVVWSALVPVIPFFACSLLFDGQAAIVNSLLNIGLQTVLALFYLAFVATIIGYAIWGNLLSRYETWRVAPLSLLVPVVGIITAALVLDEHLSGQQMLGAVVIILGLLVNVFGGVLGQRLAMRTQP</sequence>
<reference evidence="8 9" key="1">
    <citation type="journal article" date="2018" name="Int J Genomics">
        <title>Comparative Genomics Analysis of Plasmid pPV989-94 from a Clinical Isolate of Pantoea vagans PV989.</title>
        <authorList>
            <person name="Xu L."/>
            <person name="Yin M."/>
            <person name="Zhu T."/>
            <person name="Lu J."/>
            <person name="Bao Q."/>
        </authorList>
    </citation>
    <scope>NUCLEOTIDE SEQUENCE [LARGE SCALE GENOMIC DNA]</scope>
    <source>
        <strain evidence="8 9">PV989</strain>
    </source>
</reference>
<evidence type="ECO:0000313" key="9">
    <source>
        <dbReference type="Proteomes" id="UP000241538"/>
    </source>
</evidence>
<evidence type="ECO:0000259" key="7">
    <source>
        <dbReference type="Pfam" id="PF00892"/>
    </source>
</evidence>
<feature type="transmembrane region" description="Helical" evidence="6">
    <location>
        <begin position="116"/>
        <end position="135"/>
    </location>
</feature>
<keyword evidence="3 6" id="KW-0812">Transmembrane</keyword>
<dbReference type="EMBL" id="CP028349">
    <property type="protein sequence ID" value="AVV36149.1"/>
    <property type="molecule type" value="Genomic_DNA"/>
</dbReference>
<dbReference type="PANTHER" id="PTHR32322:SF9">
    <property type="entry name" value="AMINO-ACID METABOLITE EFFLUX PUMP-RELATED"/>
    <property type="match status" value="1"/>
</dbReference>
<dbReference type="RefSeq" id="WP_107319190.1">
    <property type="nucleotide sequence ID" value="NZ_CP028349.1"/>
</dbReference>
<organism evidence="8 9">
    <name type="scientific">Pantoea vagans</name>
    <dbReference type="NCBI Taxonomy" id="470934"/>
    <lineage>
        <taxon>Bacteria</taxon>
        <taxon>Pseudomonadati</taxon>
        <taxon>Pseudomonadota</taxon>
        <taxon>Gammaproteobacteria</taxon>
        <taxon>Enterobacterales</taxon>
        <taxon>Erwiniaceae</taxon>
        <taxon>Pantoea</taxon>
    </lineage>
</organism>
<proteinExistence type="predicted"/>
<dbReference type="AlphaFoldDB" id="A0AAN1NN03"/>
<feature type="domain" description="EamA" evidence="7">
    <location>
        <begin position="147"/>
        <end position="288"/>
    </location>
</feature>
<dbReference type="Gene3D" id="1.10.3730.20">
    <property type="match status" value="1"/>
</dbReference>
<evidence type="ECO:0000313" key="8">
    <source>
        <dbReference type="EMBL" id="AVV36149.1"/>
    </source>
</evidence>
<feature type="transmembrane region" description="Helical" evidence="6">
    <location>
        <begin position="271"/>
        <end position="293"/>
    </location>
</feature>
<comment type="subcellular location">
    <subcellularLocation>
        <location evidence="1">Cell membrane</location>
        <topology evidence="1">Multi-pass membrane protein</topology>
    </subcellularLocation>
</comment>
<feature type="transmembrane region" description="Helical" evidence="6">
    <location>
        <begin position="58"/>
        <end position="80"/>
    </location>
</feature>
<keyword evidence="5 6" id="KW-0472">Membrane</keyword>
<dbReference type="GO" id="GO:0016020">
    <property type="term" value="C:membrane"/>
    <property type="evidence" value="ECO:0007669"/>
    <property type="project" value="UniProtKB-SubCell"/>
</dbReference>
<evidence type="ECO:0000256" key="1">
    <source>
        <dbReference type="ARBA" id="ARBA00004651"/>
    </source>
</evidence>
<feature type="transmembrane region" description="Helical" evidence="6">
    <location>
        <begin position="246"/>
        <end position="265"/>
    </location>
</feature>
<keyword evidence="4 6" id="KW-1133">Transmembrane helix</keyword>
<keyword evidence="2" id="KW-1003">Cell membrane</keyword>
<dbReference type="Proteomes" id="UP000241538">
    <property type="component" value="Chromosome"/>
</dbReference>
<evidence type="ECO:0000256" key="4">
    <source>
        <dbReference type="ARBA" id="ARBA00022989"/>
    </source>
</evidence>
<evidence type="ECO:0000256" key="2">
    <source>
        <dbReference type="ARBA" id="ARBA00022475"/>
    </source>
</evidence>
<evidence type="ECO:0000256" key="5">
    <source>
        <dbReference type="ARBA" id="ARBA00023136"/>
    </source>
</evidence>
<gene>
    <name evidence="8" type="ORF">C9381_02525</name>
</gene>
<evidence type="ECO:0000256" key="6">
    <source>
        <dbReference type="SAM" id="Phobius"/>
    </source>
</evidence>
<protein>
    <submittedName>
        <fullName evidence="8">O-acetylserine/cysteine exporter</fullName>
    </submittedName>
</protein>